<feature type="compositionally biased region" description="Pro residues" evidence="1">
    <location>
        <begin position="1"/>
        <end position="10"/>
    </location>
</feature>
<keyword evidence="3" id="KW-1185">Reference proteome</keyword>
<sequence>MTSTPVPPPPLKRKQPSRVNNAIPDQPLPQGLRGRPRLKIKIQVPFLFAGYLRDCDGSVSVFSLDSLAGEGLEREWVVVKGRDGFVGGDQRENAEVTTEKLRGSFFSTGVRYL</sequence>
<dbReference type="EMBL" id="KQ434948">
    <property type="protein sequence ID" value="KZC12429.1"/>
    <property type="molecule type" value="Genomic_DNA"/>
</dbReference>
<organism evidence="2 3">
    <name type="scientific">Dufourea novaeangliae</name>
    <name type="common">Sweat bee</name>
    <dbReference type="NCBI Taxonomy" id="178035"/>
    <lineage>
        <taxon>Eukaryota</taxon>
        <taxon>Metazoa</taxon>
        <taxon>Ecdysozoa</taxon>
        <taxon>Arthropoda</taxon>
        <taxon>Hexapoda</taxon>
        <taxon>Insecta</taxon>
        <taxon>Pterygota</taxon>
        <taxon>Neoptera</taxon>
        <taxon>Endopterygota</taxon>
        <taxon>Hymenoptera</taxon>
        <taxon>Apocrita</taxon>
        <taxon>Aculeata</taxon>
        <taxon>Apoidea</taxon>
        <taxon>Anthophila</taxon>
        <taxon>Halictidae</taxon>
        <taxon>Rophitinae</taxon>
        <taxon>Dufourea</taxon>
    </lineage>
</organism>
<proteinExistence type="predicted"/>
<accession>A0A154PKN3</accession>
<evidence type="ECO:0000256" key="1">
    <source>
        <dbReference type="SAM" id="MobiDB-lite"/>
    </source>
</evidence>
<name>A0A154PKN3_DUFNO</name>
<reference evidence="2 3" key="1">
    <citation type="submission" date="2015-07" db="EMBL/GenBank/DDBJ databases">
        <title>The genome of Dufourea novaeangliae.</title>
        <authorList>
            <person name="Pan H."/>
            <person name="Kapheim K."/>
        </authorList>
    </citation>
    <scope>NUCLEOTIDE SEQUENCE [LARGE SCALE GENOMIC DNA]</scope>
    <source>
        <strain evidence="2">0120121106</strain>
        <tissue evidence="2">Whole body</tissue>
    </source>
</reference>
<evidence type="ECO:0000313" key="2">
    <source>
        <dbReference type="EMBL" id="KZC12429.1"/>
    </source>
</evidence>
<evidence type="ECO:0000313" key="3">
    <source>
        <dbReference type="Proteomes" id="UP000076502"/>
    </source>
</evidence>
<feature type="region of interest" description="Disordered" evidence="1">
    <location>
        <begin position="1"/>
        <end position="34"/>
    </location>
</feature>
<gene>
    <name evidence="2" type="ORF">WN55_03966</name>
</gene>
<dbReference type="AlphaFoldDB" id="A0A154PKN3"/>
<protein>
    <submittedName>
        <fullName evidence="2">Uncharacterized protein</fullName>
    </submittedName>
</protein>
<dbReference type="Proteomes" id="UP000076502">
    <property type="component" value="Unassembled WGS sequence"/>
</dbReference>